<evidence type="ECO:0000313" key="3">
    <source>
        <dbReference type="Proteomes" id="UP000050562"/>
    </source>
</evidence>
<dbReference type="Proteomes" id="UP000050562">
    <property type="component" value="Unassembled WGS sequence"/>
</dbReference>
<dbReference type="InterPro" id="IPR022053">
    <property type="entry name" value="DUF3613"/>
</dbReference>
<name>A0A0P9Y6T3_9PSED</name>
<sequence>MISQAKEHDHDPYNPDVLHHVRSSGARAIDSGTSSNSPPASQSQTETWLNVQAKGSAASAIPQTSTSVERDLSLQRWLDTYKHEIPAYYDQKAGGSVSSGK</sequence>
<evidence type="ECO:0000256" key="1">
    <source>
        <dbReference type="SAM" id="MobiDB-lite"/>
    </source>
</evidence>
<feature type="region of interest" description="Disordered" evidence="1">
    <location>
        <begin position="1"/>
        <end position="46"/>
    </location>
</feature>
<feature type="compositionally biased region" description="Basic and acidic residues" evidence="1">
    <location>
        <begin position="1"/>
        <end position="19"/>
    </location>
</feature>
<dbReference type="Pfam" id="PF12266">
    <property type="entry name" value="DUF3613"/>
    <property type="match status" value="1"/>
</dbReference>
<proteinExistence type="predicted"/>
<dbReference type="EMBL" id="LJRC01000113">
    <property type="protein sequence ID" value="KPY37567.1"/>
    <property type="molecule type" value="Genomic_DNA"/>
</dbReference>
<protein>
    <recommendedName>
        <fullName evidence="4">DUF3613 domain-containing protein</fullName>
    </recommendedName>
</protein>
<organism evidence="2 3">
    <name type="scientific">Pseudomonas syringae pv. primulae</name>
    <dbReference type="NCBI Taxonomy" id="251707"/>
    <lineage>
        <taxon>Bacteria</taxon>
        <taxon>Pseudomonadati</taxon>
        <taxon>Pseudomonadota</taxon>
        <taxon>Gammaproteobacteria</taxon>
        <taxon>Pseudomonadales</taxon>
        <taxon>Pseudomonadaceae</taxon>
        <taxon>Pseudomonas</taxon>
    </lineage>
</organism>
<gene>
    <name evidence="2" type="ORF">ALO52_00949</name>
</gene>
<evidence type="ECO:0008006" key="4">
    <source>
        <dbReference type="Google" id="ProtNLM"/>
    </source>
</evidence>
<reference evidence="2 3" key="1">
    <citation type="submission" date="2015-09" db="EMBL/GenBank/DDBJ databases">
        <title>Genome announcement of multiple Pseudomonas syringae strains.</title>
        <authorList>
            <person name="Thakur S."/>
            <person name="Wang P.W."/>
            <person name="Gong Y."/>
            <person name="Weir B.S."/>
            <person name="Guttman D.S."/>
        </authorList>
    </citation>
    <scope>NUCLEOTIDE SEQUENCE [LARGE SCALE GENOMIC DNA]</scope>
    <source>
        <strain evidence="2 3">ICMP3956</strain>
    </source>
</reference>
<evidence type="ECO:0000313" key="2">
    <source>
        <dbReference type="EMBL" id="KPY37567.1"/>
    </source>
</evidence>
<feature type="compositionally biased region" description="Polar residues" evidence="1">
    <location>
        <begin position="31"/>
        <end position="46"/>
    </location>
</feature>
<comment type="caution">
    <text evidence="2">The sequence shown here is derived from an EMBL/GenBank/DDBJ whole genome shotgun (WGS) entry which is preliminary data.</text>
</comment>
<accession>A0A0P9Y6T3</accession>
<dbReference type="AlphaFoldDB" id="A0A0P9Y6T3"/>